<organism evidence="3 4">
    <name type="scientific">Caldimonas aquatica</name>
    <dbReference type="NCBI Taxonomy" id="376175"/>
    <lineage>
        <taxon>Bacteria</taxon>
        <taxon>Pseudomonadati</taxon>
        <taxon>Pseudomonadota</taxon>
        <taxon>Betaproteobacteria</taxon>
        <taxon>Burkholderiales</taxon>
        <taxon>Sphaerotilaceae</taxon>
        <taxon>Caldimonas</taxon>
    </lineage>
</organism>
<protein>
    <submittedName>
        <fullName evidence="3">Alpha/beta hydrolase</fullName>
    </submittedName>
</protein>
<accession>A0ABY6MWX0</accession>
<evidence type="ECO:0000259" key="2">
    <source>
        <dbReference type="Pfam" id="PF12697"/>
    </source>
</evidence>
<dbReference type="InterPro" id="IPR050266">
    <property type="entry name" value="AB_hydrolase_sf"/>
</dbReference>
<dbReference type="PANTHER" id="PTHR43798">
    <property type="entry name" value="MONOACYLGLYCEROL LIPASE"/>
    <property type="match status" value="1"/>
</dbReference>
<keyword evidence="4" id="KW-1185">Reference proteome</keyword>
<dbReference type="Pfam" id="PF12697">
    <property type="entry name" value="Abhydrolase_6"/>
    <property type="match status" value="1"/>
</dbReference>
<feature type="region of interest" description="Disordered" evidence="1">
    <location>
        <begin position="272"/>
        <end position="295"/>
    </location>
</feature>
<dbReference type="GO" id="GO:0016787">
    <property type="term" value="F:hydrolase activity"/>
    <property type="evidence" value="ECO:0007669"/>
    <property type="project" value="UniProtKB-KW"/>
</dbReference>
<dbReference type="RefSeq" id="WP_264894584.1">
    <property type="nucleotide sequence ID" value="NZ_CP110257.1"/>
</dbReference>
<dbReference type="EMBL" id="CP110257">
    <property type="protein sequence ID" value="UZD56506.1"/>
    <property type="molecule type" value="Genomic_DNA"/>
</dbReference>
<name>A0ABY6MWX0_9BURK</name>
<dbReference type="InterPro" id="IPR029058">
    <property type="entry name" value="AB_hydrolase_fold"/>
</dbReference>
<gene>
    <name evidence="3" type="ORF">OMP39_14360</name>
</gene>
<dbReference type="Gene3D" id="3.40.50.1820">
    <property type="entry name" value="alpha/beta hydrolase"/>
    <property type="match status" value="1"/>
</dbReference>
<reference evidence="3" key="1">
    <citation type="submission" date="2022-10" db="EMBL/GenBank/DDBJ databases">
        <title>Complete genome sequence of Schlegelella aquatica LMG 23380.</title>
        <authorList>
            <person name="Musilova J."/>
            <person name="Kourilova X."/>
            <person name="Bezdicek M."/>
            <person name="Hermankova K."/>
            <person name="Obruca S."/>
            <person name="Sedlar K."/>
        </authorList>
    </citation>
    <scope>NUCLEOTIDE SEQUENCE</scope>
    <source>
        <strain evidence="3">LMG 23380</strain>
    </source>
</reference>
<sequence>MNGAPENAAQVHFARVRWSGREHRIEHVWLHPARTRRPLLVFLHEGLGSVAMWKDFPAQLCDAVGCRGLVLSRWGYGQSSPRPGHERWPVDFMHQQARDFLPAFFEAVGVDVARERPWFYGHSDGGSIALLYAAFYPEVPGGLIVAAPHIFVEDKTVASIEKARDGYVTTSLRSKLARYHADPDSAFWGWNDVWLDPDFRRWDIRSLLGSIRCPVLAVQGYDDEYGTMAQIDGIAERAPRTELLKLHDCGHSPHRDQPALLARAVAAFVQRHAHHETPGRTGAPPHTNGATRRHT</sequence>
<feature type="domain" description="AB hydrolase-1" evidence="2">
    <location>
        <begin position="40"/>
        <end position="264"/>
    </location>
</feature>
<evidence type="ECO:0000256" key="1">
    <source>
        <dbReference type="SAM" id="MobiDB-lite"/>
    </source>
</evidence>
<dbReference type="PANTHER" id="PTHR43798:SF33">
    <property type="entry name" value="HYDROLASE, PUTATIVE (AFU_ORTHOLOGUE AFUA_2G14860)-RELATED"/>
    <property type="match status" value="1"/>
</dbReference>
<dbReference type="InterPro" id="IPR000073">
    <property type="entry name" value="AB_hydrolase_1"/>
</dbReference>
<keyword evidence="3" id="KW-0378">Hydrolase</keyword>
<dbReference type="Proteomes" id="UP001163266">
    <property type="component" value="Chromosome"/>
</dbReference>
<dbReference type="SUPFAM" id="SSF53474">
    <property type="entry name" value="alpha/beta-Hydrolases"/>
    <property type="match status" value="1"/>
</dbReference>
<evidence type="ECO:0000313" key="3">
    <source>
        <dbReference type="EMBL" id="UZD56506.1"/>
    </source>
</evidence>
<evidence type="ECO:0000313" key="4">
    <source>
        <dbReference type="Proteomes" id="UP001163266"/>
    </source>
</evidence>
<proteinExistence type="predicted"/>